<evidence type="ECO:0000313" key="3">
    <source>
        <dbReference type="Proteomes" id="UP000653674"/>
    </source>
</evidence>
<sequence>MREGASTVLDGLRALGVDHTGAISMETVEVTLSTAAEEAARAVPGLGVDAVVWDEIEQRTGEETTLSGAYLIFLTVAMIIAGIGVLLDQPILIVGAMVVGPEFGPLAALCVGIVRRRLSMVARSVLALAVGFPIAMLVTVFTTWAMTAMGLVSKEMLLAERPLTGFIWRPDALSWIVAFLAGVAGMLALTSAIQFLVNVAALVTAGIVTLLIQRLMWRRGARRTPTEMVVKRIAAADQ</sequence>
<comment type="caution">
    <text evidence="2">The sequence shown here is derived from an EMBL/GenBank/DDBJ whole genome shotgun (WGS) entry which is preliminary data.</text>
</comment>
<dbReference type="PANTHER" id="PTHR20992">
    <property type="entry name" value="AT15442P-RELATED"/>
    <property type="match status" value="1"/>
</dbReference>
<dbReference type="AlphaFoldDB" id="A0A8J3M4A4"/>
<feature type="transmembrane region" description="Helical" evidence="1">
    <location>
        <begin position="196"/>
        <end position="217"/>
    </location>
</feature>
<proteinExistence type="predicted"/>
<keyword evidence="3" id="KW-1185">Reference proteome</keyword>
<feature type="transmembrane region" description="Helical" evidence="1">
    <location>
        <begin position="126"/>
        <end position="152"/>
    </location>
</feature>
<dbReference type="EMBL" id="BONU01000071">
    <property type="protein sequence ID" value="GIG76695.1"/>
    <property type="molecule type" value="Genomic_DNA"/>
</dbReference>
<evidence type="ECO:0000313" key="2">
    <source>
        <dbReference type="EMBL" id="GIG76695.1"/>
    </source>
</evidence>
<evidence type="ECO:0008006" key="4">
    <source>
        <dbReference type="Google" id="ProtNLM"/>
    </source>
</evidence>
<reference evidence="2" key="1">
    <citation type="submission" date="2021-01" db="EMBL/GenBank/DDBJ databases">
        <title>Whole genome shotgun sequence of Planosporangium flavigriseum NBRC 105377.</title>
        <authorList>
            <person name="Komaki H."/>
            <person name="Tamura T."/>
        </authorList>
    </citation>
    <scope>NUCLEOTIDE SEQUENCE</scope>
    <source>
        <strain evidence="2">NBRC 105377</strain>
    </source>
</reference>
<name>A0A8J3M4A4_9ACTN</name>
<organism evidence="2 3">
    <name type="scientific">Planosporangium flavigriseum</name>
    <dbReference type="NCBI Taxonomy" id="373681"/>
    <lineage>
        <taxon>Bacteria</taxon>
        <taxon>Bacillati</taxon>
        <taxon>Actinomycetota</taxon>
        <taxon>Actinomycetes</taxon>
        <taxon>Micromonosporales</taxon>
        <taxon>Micromonosporaceae</taxon>
        <taxon>Planosporangium</taxon>
    </lineage>
</organism>
<dbReference type="PANTHER" id="PTHR20992:SF9">
    <property type="entry name" value="AT15442P-RELATED"/>
    <property type="match status" value="1"/>
</dbReference>
<feature type="transmembrane region" description="Helical" evidence="1">
    <location>
        <begin position="93"/>
        <end position="114"/>
    </location>
</feature>
<keyword evidence="1" id="KW-0472">Membrane</keyword>
<dbReference type="InterPro" id="IPR005240">
    <property type="entry name" value="DUF389"/>
</dbReference>
<feature type="transmembrane region" description="Helical" evidence="1">
    <location>
        <begin position="68"/>
        <end position="87"/>
    </location>
</feature>
<dbReference type="Pfam" id="PF04087">
    <property type="entry name" value="DUF389"/>
    <property type="match status" value="1"/>
</dbReference>
<evidence type="ECO:0000256" key="1">
    <source>
        <dbReference type="SAM" id="Phobius"/>
    </source>
</evidence>
<keyword evidence="1" id="KW-1133">Transmembrane helix</keyword>
<accession>A0A8J3M4A4</accession>
<protein>
    <recommendedName>
        <fullName evidence="4">DUF389 domain-containing protein</fullName>
    </recommendedName>
</protein>
<keyword evidence="1" id="KW-0812">Transmembrane</keyword>
<gene>
    <name evidence="2" type="ORF">Pfl04_50990</name>
</gene>
<dbReference type="Proteomes" id="UP000653674">
    <property type="component" value="Unassembled WGS sequence"/>
</dbReference>